<dbReference type="Proteomes" id="UP001207605">
    <property type="component" value="Unassembled WGS sequence"/>
</dbReference>
<protein>
    <submittedName>
        <fullName evidence="1">DUF3878 family protein</fullName>
    </submittedName>
</protein>
<comment type="caution">
    <text evidence="1">The sequence shown here is derived from an EMBL/GenBank/DDBJ whole genome shotgun (WGS) entry which is preliminary data.</text>
</comment>
<accession>A0ABT2S949</accession>
<dbReference type="Pfam" id="PF12994">
    <property type="entry name" value="DUF3878"/>
    <property type="match status" value="1"/>
</dbReference>
<evidence type="ECO:0000313" key="1">
    <source>
        <dbReference type="EMBL" id="MCU6700942.1"/>
    </source>
</evidence>
<gene>
    <name evidence="1" type="ORF">OCV65_11960</name>
</gene>
<dbReference type="EMBL" id="JAOQJV010000021">
    <property type="protein sequence ID" value="MCU6700942.1"/>
    <property type="molecule type" value="Genomic_DNA"/>
</dbReference>
<dbReference type="InterPro" id="IPR024538">
    <property type="entry name" value="DUF3878"/>
</dbReference>
<proteinExistence type="predicted"/>
<dbReference type="RefSeq" id="WP_262582234.1">
    <property type="nucleotide sequence ID" value="NZ_JAOQJV010000021.1"/>
</dbReference>
<evidence type="ECO:0000313" key="2">
    <source>
        <dbReference type="Proteomes" id="UP001207605"/>
    </source>
</evidence>
<keyword evidence="2" id="KW-1185">Reference proteome</keyword>
<organism evidence="1 2">
    <name type="scientific">Dorea ammoniilytica</name>
    <dbReference type="NCBI Taxonomy" id="2981788"/>
    <lineage>
        <taxon>Bacteria</taxon>
        <taxon>Bacillati</taxon>
        <taxon>Bacillota</taxon>
        <taxon>Clostridia</taxon>
        <taxon>Lachnospirales</taxon>
        <taxon>Lachnospiraceae</taxon>
        <taxon>Dorea</taxon>
    </lineage>
</organism>
<sequence>MQYEFPFQDALDKLNVLLSQNQFELLVPNTAVLSQQTSDIRLVYLMNDAVESFLVFKEAALTGTYQEEYEGELEARLDESEGRYVLAVYQGETVCTLFFQNLTLEVHLFDYSGIGHFWVKGYEYLRQLEYRLAILRDKREYLGEKYCTEQELKLSYLAEFPPLNYCSYPAVPDKYLIPSYEWWKVSDEAMEVMKCLGKEADDKTLLRWLKIYEFYPKKAVAKKIARMLHTSAHSAVVELIDRKLKQATAEFGHRVFDKDEERHINGLKKKAQKRKTELLQNGKHVEMLKEEPFVYAKDGIESKIHLMIWDGDTRNEWVEVETFE</sequence>
<name>A0ABT2S949_9FIRM</name>
<reference evidence="1 2" key="1">
    <citation type="journal article" date="2021" name="ISME Commun">
        <title>Automated analysis of genomic sequences facilitates high-throughput and comprehensive description of bacteria.</title>
        <authorList>
            <person name="Hitch T.C.A."/>
        </authorList>
    </citation>
    <scope>NUCLEOTIDE SEQUENCE [LARGE SCALE GENOMIC DNA]</scope>
    <source>
        <strain evidence="1 2">Sanger_02</strain>
    </source>
</reference>